<dbReference type="EMBL" id="VSRR010115186">
    <property type="protein sequence ID" value="MPC98693.1"/>
    <property type="molecule type" value="Genomic_DNA"/>
</dbReference>
<keyword evidence="2" id="KW-1185">Reference proteome</keyword>
<evidence type="ECO:0000313" key="1">
    <source>
        <dbReference type="EMBL" id="MPC98693.1"/>
    </source>
</evidence>
<protein>
    <submittedName>
        <fullName evidence="1">Uncharacterized protein</fullName>
    </submittedName>
</protein>
<dbReference type="OrthoDB" id="10265871at2759"/>
<gene>
    <name evidence="1" type="ORF">E2C01_094073</name>
</gene>
<accession>A0A5B7JW92</accession>
<comment type="caution">
    <text evidence="1">The sequence shown here is derived from an EMBL/GenBank/DDBJ whole genome shotgun (WGS) entry which is preliminary data.</text>
</comment>
<evidence type="ECO:0000313" key="2">
    <source>
        <dbReference type="Proteomes" id="UP000324222"/>
    </source>
</evidence>
<reference evidence="1 2" key="1">
    <citation type="submission" date="2019-05" db="EMBL/GenBank/DDBJ databases">
        <title>Another draft genome of Portunus trituberculatus and its Hox gene families provides insights of decapod evolution.</title>
        <authorList>
            <person name="Jeong J.-H."/>
            <person name="Song I."/>
            <person name="Kim S."/>
            <person name="Choi T."/>
            <person name="Kim D."/>
            <person name="Ryu S."/>
            <person name="Kim W."/>
        </authorList>
    </citation>
    <scope>NUCLEOTIDE SEQUENCE [LARGE SCALE GENOMIC DNA]</scope>
    <source>
        <tissue evidence="1">Muscle</tissue>
    </source>
</reference>
<dbReference type="AlphaFoldDB" id="A0A5B7JW92"/>
<sequence length="61" mass="6342">MAGLGRLVAGLPLRRVALTPAVVTTRRHVASGNQGEAVRIGCASGFWGDTPTADIKFGYDS</sequence>
<organism evidence="1 2">
    <name type="scientific">Portunus trituberculatus</name>
    <name type="common">Swimming crab</name>
    <name type="synonym">Neptunus trituberculatus</name>
    <dbReference type="NCBI Taxonomy" id="210409"/>
    <lineage>
        <taxon>Eukaryota</taxon>
        <taxon>Metazoa</taxon>
        <taxon>Ecdysozoa</taxon>
        <taxon>Arthropoda</taxon>
        <taxon>Crustacea</taxon>
        <taxon>Multicrustacea</taxon>
        <taxon>Malacostraca</taxon>
        <taxon>Eumalacostraca</taxon>
        <taxon>Eucarida</taxon>
        <taxon>Decapoda</taxon>
        <taxon>Pleocyemata</taxon>
        <taxon>Brachyura</taxon>
        <taxon>Eubrachyura</taxon>
        <taxon>Portunoidea</taxon>
        <taxon>Portunidae</taxon>
        <taxon>Portuninae</taxon>
        <taxon>Portunus</taxon>
    </lineage>
</organism>
<proteinExistence type="predicted"/>
<dbReference type="Proteomes" id="UP000324222">
    <property type="component" value="Unassembled WGS sequence"/>
</dbReference>
<name>A0A5B7JW92_PORTR</name>